<dbReference type="RefSeq" id="WP_115610833.1">
    <property type="nucleotide sequence ID" value="NZ_JBHLZC010000001.1"/>
</dbReference>
<keyword evidence="3" id="KW-1185">Reference proteome</keyword>
<dbReference type="SFLD" id="SFLDS00019">
    <property type="entry name" value="Glutathione_Transferase_(cytos"/>
    <property type="match status" value="1"/>
</dbReference>
<dbReference type="EMBL" id="UFUW01000001">
    <property type="protein sequence ID" value="SUX19629.1"/>
    <property type="molecule type" value="Genomic_DNA"/>
</dbReference>
<feature type="domain" description="GST N-terminal" evidence="1">
    <location>
        <begin position="1"/>
        <end position="77"/>
    </location>
</feature>
<dbReference type="SFLD" id="SFLDG01183">
    <property type="entry name" value="Grx2-like"/>
    <property type="match status" value="1"/>
</dbReference>
<evidence type="ECO:0000313" key="3">
    <source>
        <dbReference type="Proteomes" id="UP000254572"/>
    </source>
</evidence>
<dbReference type="SUPFAM" id="SSF47616">
    <property type="entry name" value="GST C-terminal domain-like"/>
    <property type="match status" value="1"/>
</dbReference>
<dbReference type="SFLD" id="SFLDG01204">
    <property type="entry name" value="Grx2-like.1"/>
    <property type="match status" value="1"/>
</dbReference>
<dbReference type="CDD" id="cd03199">
    <property type="entry name" value="GST_C_GRX2"/>
    <property type="match status" value="1"/>
</dbReference>
<proteinExistence type="predicted"/>
<dbReference type="Gene3D" id="3.40.30.10">
    <property type="entry name" value="Glutaredoxin"/>
    <property type="match status" value="1"/>
</dbReference>
<dbReference type="SUPFAM" id="SSF52833">
    <property type="entry name" value="Thioredoxin-like"/>
    <property type="match status" value="1"/>
</dbReference>
<sequence>MKLYIYDHCPFCVRARMIFGLRGLPVELEVFANDDEAGPTALIGEKVVPILVKPDGTAMDESLDIVRFVDEYAGKEHLDDTIRPEIQAWLDKVGKYANKLIMPRCVQIGLPEFATASSRAYYIEKKTAITGDFAENIARTDEYLAQLHTDLPELAALIHSEAHIGEKLGYEDIITFPLLRNLTMVKGLQYPEQIRLYVEHMAKQSGVPLYCDKAV</sequence>
<accession>A0A381E1C5</accession>
<organism evidence="2 3">
    <name type="scientific">Cardiobacterium valvarum</name>
    <dbReference type="NCBI Taxonomy" id="194702"/>
    <lineage>
        <taxon>Bacteria</taxon>
        <taxon>Pseudomonadati</taxon>
        <taxon>Pseudomonadota</taxon>
        <taxon>Gammaproteobacteria</taxon>
        <taxon>Cardiobacteriales</taxon>
        <taxon>Cardiobacteriaceae</taxon>
        <taxon>Cardiobacterium</taxon>
    </lineage>
</organism>
<reference evidence="2 3" key="1">
    <citation type="submission" date="2018-06" db="EMBL/GenBank/DDBJ databases">
        <authorList>
            <consortium name="Pathogen Informatics"/>
            <person name="Doyle S."/>
        </authorList>
    </citation>
    <scope>NUCLEOTIDE SEQUENCE [LARGE SCALE GENOMIC DNA]</scope>
    <source>
        <strain evidence="2 3">NCTC13294</strain>
    </source>
</reference>
<name>A0A381E1C5_9GAMM</name>
<dbReference type="PROSITE" id="PS50404">
    <property type="entry name" value="GST_NTER"/>
    <property type="match status" value="1"/>
</dbReference>
<dbReference type="OrthoDB" id="5291571at2"/>
<dbReference type="Proteomes" id="UP000254572">
    <property type="component" value="Unassembled WGS sequence"/>
</dbReference>
<evidence type="ECO:0000259" key="1">
    <source>
        <dbReference type="PROSITE" id="PS50404"/>
    </source>
</evidence>
<dbReference type="InterPro" id="IPR040079">
    <property type="entry name" value="Glutathione_S-Trfase"/>
</dbReference>
<dbReference type="PROSITE" id="PS00195">
    <property type="entry name" value="GLUTAREDOXIN_1"/>
    <property type="match status" value="1"/>
</dbReference>
<dbReference type="InterPro" id="IPR004045">
    <property type="entry name" value="Glutathione_S-Trfase_N"/>
</dbReference>
<dbReference type="AlphaFoldDB" id="A0A381E1C5"/>
<dbReference type="InterPro" id="IPR007494">
    <property type="entry name" value="Glutaredoxin2_C"/>
</dbReference>
<dbReference type="InterPro" id="IPR011767">
    <property type="entry name" value="GLR_AS"/>
</dbReference>
<dbReference type="InterPro" id="IPR036282">
    <property type="entry name" value="Glutathione-S-Trfase_C_sf"/>
</dbReference>
<dbReference type="GO" id="GO:0005829">
    <property type="term" value="C:cytosol"/>
    <property type="evidence" value="ECO:0007669"/>
    <property type="project" value="InterPro"/>
</dbReference>
<evidence type="ECO:0000313" key="2">
    <source>
        <dbReference type="EMBL" id="SUX19629.1"/>
    </source>
</evidence>
<dbReference type="NCBIfam" id="TIGR02182">
    <property type="entry name" value="GRXB"/>
    <property type="match status" value="1"/>
</dbReference>
<dbReference type="InterPro" id="IPR036249">
    <property type="entry name" value="Thioredoxin-like_sf"/>
</dbReference>
<dbReference type="InterPro" id="IPR011901">
    <property type="entry name" value="Grx2"/>
</dbReference>
<protein>
    <submittedName>
        <fullName evidence="2">Glutaredoxin-2</fullName>
    </submittedName>
</protein>
<dbReference type="Gene3D" id="1.20.1050.10">
    <property type="match status" value="1"/>
</dbReference>
<dbReference type="Pfam" id="PF04399">
    <property type="entry name" value="Glutaredoxin2_C"/>
    <property type="match status" value="1"/>
</dbReference>
<gene>
    <name evidence="2" type="primary">grxB</name>
    <name evidence="2" type="ORF">NCTC13294_00560</name>
</gene>
<dbReference type="Pfam" id="PF13417">
    <property type="entry name" value="GST_N_3"/>
    <property type="match status" value="1"/>
</dbReference>
<dbReference type="NCBIfam" id="NF007702">
    <property type="entry name" value="PRK10387.1"/>
    <property type="match status" value="1"/>
</dbReference>